<proteinExistence type="predicted"/>
<dbReference type="InterPro" id="IPR018488">
    <property type="entry name" value="cNMP-bd_CS"/>
</dbReference>
<dbReference type="AlphaFoldDB" id="A0A7V2ZK55"/>
<dbReference type="Pfam" id="PF00027">
    <property type="entry name" value="cNMP_binding"/>
    <property type="match status" value="1"/>
</dbReference>
<accession>A0A7V2ZK55</accession>
<dbReference type="InterPro" id="IPR050818">
    <property type="entry name" value="KCNH_animal-type"/>
</dbReference>
<dbReference type="CDD" id="cd00038">
    <property type="entry name" value="CAP_ED"/>
    <property type="match status" value="1"/>
</dbReference>
<dbReference type="PANTHER" id="PTHR10217">
    <property type="entry name" value="VOLTAGE AND LIGAND GATED POTASSIUM CHANNEL"/>
    <property type="match status" value="1"/>
</dbReference>
<name>A0A7V2ZK55_9BACT</name>
<evidence type="ECO:0000313" key="2">
    <source>
        <dbReference type="EMBL" id="HFI91405.1"/>
    </source>
</evidence>
<dbReference type="SMART" id="SM00100">
    <property type="entry name" value="cNMP"/>
    <property type="match status" value="1"/>
</dbReference>
<organism evidence="2">
    <name type="scientific">Ignavibacterium album</name>
    <dbReference type="NCBI Taxonomy" id="591197"/>
    <lineage>
        <taxon>Bacteria</taxon>
        <taxon>Pseudomonadati</taxon>
        <taxon>Ignavibacteriota</taxon>
        <taxon>Ignavibacteria</taxon>
        <taxon>Ignavibacteriales</taxon>
        <taxon>Ignavibacteriaceae</taxon>
        <taxon>Ignavibacterium</taxon>
    </lineage>
</organism>
<feature type="domain" description="Cyclic nucleotide-binding" evidence="1">
    <location>
        <begin position="36"/>
        <end position="139"/>
    </location>
</feature>
<reference evidence="2" key="1">
    <citation type="journal article" date="2020" name="mSystems">
        <title>Genome- and Community-Level Interaction Insights into Carbon Utilization and Element Cycling Functions of Hydrothermarchaeota in Hydrothermal Sediment.</title>
        <authorList>
            <person name="Zhou Z."/>
            <person name="Liu Y."/>
            <person name="Xu W."/>
            <person name="Pan J."/>
            <person name="Luo Z.H."/>
            <person name="Li M."/>
        </authorList>
    </citation>
    <scope>NUCLEOTIDE SEQUENCE [LARGE SCALE GENOMIC DNA]</scope>
    <source>
        <strain evidence="2">SpSt-479</strain>
    </source>
</reference>
<dbReference type="EMBL" id="DSUJ01000008">
    <property type="protein sequence ID" value="HFI91405.1"/>
    <property type="molecule type" value="Genomic_DNA"/>
</dbReference>
<comment type="caution">
    <text evidence="2">The sequence shown here is derived from an EMBL/GenBank/DDBJ whole genome shotgun (WGS) entry which is preliminary data.</text>
</comment>
<dbReference type="PANTHER" id="PTHR10217:SF435">
    <property type="entry name" value="POTASSIUM VOLTAGE-GATED CHANNEL PROTEIN EAG"/>
    <property type="match status" value="1"/>
</dbReference>
<evidence type="ECO:0000259" key="1">
    <source>
        <dbReference type="PROSITE" id="PS50042"/>
    </source>
</evidence>
<dbReference type="PROSITE" id="PS00889">
    <property type="entry name" value="CNMP_BINDING_2"/>
    <property type="match status" value="1"/>
</dbReference>
<dbReference type="GO" id="GO:0042391">
    <property type="term" value="P:regulation of membrane potential"/>
    <property type="evidence" value="ECO:0007669"/>
    <property type="project" value="TreeGrafter"/>
</dbReference>
<protein>
    <submittedName>
        <fullName evidence="2">Cyclic nucleotide-binding domain-containing protein</fullName>
    </submittedName>
</protein>
<dbReference type="InterPro" id="IPR018490">
    <property type="entry name" value="cNMP-bd_dom_sf"/>
</dbReference>
<dbReference type="SUPFAM" id="SSF51206">
    <property type="entry name" value="cAMP-binding domain-like"/>
    <property type="match status" value="1"/>
</dbReference>
<dbReference type="GO" id="GO:0005249">
    <property type="term" value="F:voltage-gated potassium channel activity"/>
    <property type="evidence" value="ECO:0007669"/>
    <property type="project" value="TreeGrafter"/>
</dbReference>
<dbReference type="RefSeq" id="WP_304147005.1">
    <property type="nucleotide sequence ID" value="NZ_JAOAIE010000103.1"/>
</dbReference>
<dbReference type="InterPro" id="IPR014710">
    <property type="entry name" value="RmlC-like_jellyroll"/>
</dbReference>
<dbReference type="Gene3D" id="2.60.120.10">
    <property type="entry name" value="Jelly Rolls"/>
    <property type="match status" value="1"/>
</dbReference>
<gene>
    <name evidence="2" type="ORF">ENS31_07735</name>
</gene>
<dbReference type="PRINTS" id="PR00103">
    <property type="entry name" value="CAMPKINASE"/>
</dbReference>
<sequence length="179" mass="20274">MPEEKTKVIKSSFWTNFFNSPTERSDLEKSLSSIPLFSSLSNKELKLLSEIIHNRTYVAGEYIFLQGDPGIGLYIVRDGEVEIRRKDINGKEHALANFVKGDFFGELALVDGEKRSASAIALTDCRISVLFKPDLDEFIEKFPRKGIKILQGISVILAERLRKLNEDYFQLLITKSNGS</sequence>
<dbReference type="GO" id="GO:0005886">
    <property type="term" value="C:plasma membrane"/>
    <property type="evidence" value="ECO:0007669"/>
    <property type="project" value="TreeGrafter"/>
</dbReference>
<dbReference type="PROSITE" id="PS50042">
    <property type="entry name" value="CNMP_BINDING_3"/>
    <property type="match status" value="1"/>
</dbReference>
<dbReference type="InterPro" id="IPR000595">
    <property type="entry name" value="cNMP-bd_dom"/>
</dbReference>